<name>A0ABD0V1C6_DENTH</name>
<protein>
    <submittedName>
        <fullName evidence="2">Uncharacterized protein</fullName>
    </submittedName>
</protein>
<keyword evidence="3" id="KW-1185">Reference proteome</keyword>
<accession>A0ABD0V1C6</accession>
<evidence type="ECO:0000313" key="3">
    <source>
        <dbReference type="Proteomes" id="UP001552299"/>
    </source>
</evidence>
<feature type="compositionally biased region" description="Basic and acidic residues" evidence="1">
    <location>
        <begin position="26"/>
        <end position="36"/>
    </location>
</feature>
<dbReference type="Proteomes" id="UP001552299">
    <property type="component" value="Unassembled WGS sequence"/>
</dbReference>
<dbReference type="EMBL" id="JANQDX010000009">
    <property type="protein sequence ID" value="KAL0918699.1"/>
    <property type="molecule type" value="Genomic_DNA"/>
</dbReference>
<comment type="caution">
    <text evidence="2">The sequence shown here is derived from an EMBL/GenBank/DDBJ whole genome shotgun (WGS) entry which is preliminary data.</text>
</comment>
<gene>
    <name evidence="2" type="ORF">M5K25_010722</name>
</gene>
<feature type="compositionally biased region" description="Polar residues" evidence="1">
    <location>
        <begin position="82"/>
        <end position="100"/>
    </location>
</feature>
<dbReference type="AlphaFoldDB" id="A0ABD0V1C6"/>
<reference evidence="2 3" key="1">
    <citation type="journal article" date="2024" name="Plant Biotechnol. J.">
        <title>Dendrobium thyrsiflorum genome and its molecular insights into genes involved in important horticultural traits.</title>
        <authorList>
            <person name="Chen B."/>
            <person name="Wang J.Y."/>
            <person name="Zheng P.J."/>
            <person name="Li K.L."/>
            <person name="Liang Y.M."/>
            <person name="Chen X.F."/>
            <person name="Zhang C."/>
            <person name="Zhao X."/>
            <person name="He X."/>
            <person name="Zhang G.Q."/>
            <person name="Liu Z.J."/>
            <person name="Xu Q."/>
        </authorList>
    </citation>
    <scope>NUCLEOTIDE SEQUENCE [LARGE SCALE GENOMIC DNA]</scope>
    <source>
        <strain evidence="2">GZMU011</strain>
    </source>
</reference>
<feature type="compositionally biased region" description="Basic and acidic residues" evidence="1">
    <location>
        <begin position="108"/>
        <end position="117"/>
    </location>
</feature>
<proteinExistence type="predicted"/>
<organism evidence="2 3">
    <name type="scientific">Dendrobium thyrsiflorum</name>
    <name type="common">Pinecone-like raceme dendrobium</name>
    <name type="synonym">Orchid</name>
    <dbReference type="NCBI Taxonomy" id="117978"/>
    <lineage>
        <taxon>Eukaryota</taxon>
        <taxon>Viridiplantae</taxon>
        <taxon>Streptophyta</taxon>
        <taxon>Embryophyta</taxon>
        <taxon>Tracheophyta</taxon>
        <taxon>Spermatophyta</taxon>
        <taxon>Magnoliopsida</taxon>
        <taxon>Liliopsida</taxon>
        <taxon>Asparagales</taxon>
        <taxon>Orchidaceae</taxon>
        <taxon>Epidendroideae</taxon>
        <taxon>Malaxideae</taxon>
        <taxon>Dendrobiinae</taxon>
        <taxon>Dendrobium</taxon>
    </lineage>
</organism>
<sequence length="175" mass="19315">MEEVRIGSKLIPISSIKNQPNSSHWAVRETPHDPSSHSRKRPGIFLSVRKKPPPLSLSPCSHTAESRTEPISRLSVRKLQAKSLQPATPPSSQTETQVSLSPFPKPSTRKEARKSRLEFATTGHSPTADFLLDCLPETSKPPPVPASKKNDSEKPLPPGARRIDQFFSKSAEIKQ</sequence>
<evidence type="ECO:0000313" key="2">
    <source>
        <dbReference type="EMBL" id="KAL0918699.1"/>
    </source>
</evidence>
<feature type="compositionally biased region" description="Basic residues" evidence="1">
    <location>
        <begin position="37"/>
        <end position="52"/>
    </location>
</feature>
<feature type="compositionally biased region" description="Polar residues" evidence="1">
    <location>
        <begin position="15"/>
        <end position="24"/>
    </location>
</feature>
<evidence type="ECO:0000256" key="1">
    <source>
        <dbReference type="SAM" id="MobiDB-lite"/>
    </source>
</evidence>
<feature type="region of interest" description="Disordered" evidence="1">
    <location>
        <begin position="1"/>
        <end position="175"/>
    </location>
</feature>